<evidence type="ECO:0000259" key="5">
    <source>
        <dbReference type="PROSITE" id="PS51898"/>
    </source>
</evidence>
<keyword evidence="3" id="KW-0238">DNA-binding</keyword>
<accession>A0A554XNR7</accession>
<evidence type="ECO:0000313" key="7">
    <source>
        <dbReference type="Proteomes" id="UP000316388"/>
    </source>
</evidence>
<dbReference type="InterPro" id="IPR013762">
    <property type="entry name" value="Integrase-like_cat_sf"/>
</dbReference>
<dbReference type="GO" id="GO:0015074">
    <property type="term" value="P:DNA integration"/>
    <property type="evidence" value="ECO:0007669"/>
    <property type="project" value="UniProtKB-KW"/>
</dbReference>
<dbReference type="PANTHER" id="PTHR30349:SF41">
    <property type="entry name" value="INTEGRASE_RECOMBINASE PROTEIN MJ0367-RELATED"/>
    <property type="match status" value="1"/>
</dbReference>
<evidence type="ECO:0000313" key="6">
    <source>
        <dbReference type="EMBL" id="TSE37473.1"/>
    </source>
</evidence>
<dbReference type="InterPro" id="IPR011010">
    <property type="entry name" value="DNA_brk_join_enz"/>
</dbReference>
<dbReference type="SUPFAM" id="SSF56349">
    <property type="entry name" value="DNA breaking-rejoining enzymes"/>
    <property type="match status" value="1"/>
</dbReference>
<dbReference type="PROSITE" id="PS51898">
    <property type="entry name" value="TYR_RECOMBINASE"/>
    <property type="match status" value="1"/>
</dbReference>
<feature type="domain" description="Tyr recombinase" evidence="5">
    <location>
        <begin position="203"/>
        <end position="422"/>
    </location>
</feature>
<reference evidence="6 7" key="1">
    <citation type="submission" date="2019-07" db="EMBL/GenBank/DDBJ databases">
        <title>Tepidimonas fonticaldi AT-A2 draft genome.</title>
        <authorList>
            <person name="Da Costa M.S."/>
            <person name="Froufe H.J.C."/>
            <person name="Egas C."/>
            <person name="Albuquerque L."/>
        </authorList>
    </citation>
    <scope>NUCLEOTIDE SEQUENCE [LARGE SCALE GENOMIC DNA]</scope>
    <source>
        <strain evidence="6 7">AT-A2</strain>
    </source>
</reference>
<dbReference type="PANTHER" id="PTHR30349">
    <property type="entry name" value="PHAGE INTEGRASE-RELATED"/>
    <property type="match status" value="1"/>
</dbReference>
<dbReference type="InterPro" id="IPR002104">
    <property type="entry name" value="Integrase_catalytic"/>
</dbReference>
<dbReference type="EMBL" id="VJOO01000006">
    <property type="protein sequence ID" value="TSE37473.1"/>
    <property type="molecule type" value="Genomic_DNA"/>
</dbReference>
<dbReference type="GO" id="GO:0006310">
    <property type="term" value="P:DNA recombination"/>
    <property type="evidence" value="ECO:0007669"/>
    <property type="project" value="UniProtKB-KW"/>
</dbReference>
<evidence type="ECO:0000256" key="2">
    <source>
        <dbReference type="ARBA" id="ARBA00022908"/>
    </source>
</evidence>
<keyword evidence="2" id="KW-0229">DNA integration</keyword>
<dbReference type="InterPro" id="IPR050090">
    <property type="entry name" value="Tyrosine_recombinase_XerCD"/>
</dbReference>
<name>A0A554XNR7_9BURK</name>
<keyword evidence="4" id="KW-0233">DNA recombination</keyword>
<evidence type="ECO:0000256" key="4">
    <source>
        <dbReference type="ARBA" id="ARBA00023172"/>
    </source>
</evidence>
<dbReference type="GO" id="GO:0003677">
    <property type="term" value="F:DNA binding"/>
    <property type="evidence" value="ECO:0007669"/>
    <property type="project" value="UniProtKB-KW"/>
</dbReference>
<evidence type="ECO:0000256" key="3">
    <source>
        <dbReference type="ARBA" id="ARBA00023125"/>
    </source>
</evidence>
<dbReference type="Gene3D" id="1.10.443.10">
    <property type="entry name" value="Intergrase catalytic core"/>
    <property type="match status" value="1"/>
</dbReference>
<evidence type="ECO:0000256" key="1">
    <source>
        <dbReference type="ARBA" id="ARBA00008857"/>
    </source>
</evidence>
<dbReference type="AlphaFoldDB" id="A0A554XNR7"/>
<sequence length="433" mass="49511">MRSTYRVKTVLLGSGERLPVLVDDSGMPLFDATVFALTEIRGRNLASNTVGHVLRSIMFFHLFLDFRGIDLDQRMDNGELLSMNELEDLVRQSRRPIDGLTSKVAATHPSKLARKPLADQSPTASLEKVRMGITRSEEDVVSTAVMATRLQYIRSYIQWLVNTRLDRLGIDSQKAVMLRHGVTRVTEAISSRIPRKSGRALERQRQGLSESDQAELLRVIDPACPDNPWADEHTRYRNALLIHWLLELGLRLGEALGVRNSDIDTYHREVTIHRRADDPVDPRRDQPQVKTRPRVLPLSERLLLETQTYIIDHRRQLPAAKKHPFLFVANRTGQPLTLVAAKKIFVELRQRCSRLPKDLSAHVLRHTWNDRFSEEADKKGTDPETEKHIRSYLMGWAPTSSTAATYTRRHVQRKAREVSLALQTKLMNPGNKK</sequence>
<organism evidence="6 7">
    <name type="scientific">Tepidimonas fonticaldi</name>
    <dbReference type="NCBI Taxonomy" id="1101373"/>
    <lineage>
        <taxon>Bacteria</taxon>
        <taxon>Pseudomonadati</taxon>
        <taxon>Pseudomonadota</taxon>
        <taxon>Betaproteobacteria</taxon>
        <taxon>Burkholderiales</taxon>
        <taxon>Tepidimonas</taxon>
    </lineage>
</organism>
<dbReference type="Pfam" id="PF00589">
    <property type="entry name" value="Phage_integrase"/>
    <property type="match status" value="1"/>
</dbReference>
<comment type="caution">
    <text evidence="6">The sequence shown here is derived from an EMBL/GenBank/DDBJ whole genome shotgun (WGS) entry which is preliminary data.</text>
</comment>
<protein>
    <submittedName>
        <fullName evidence="6">Tyrosine recombinase XerC</fullName>
    </submittedName>
</protein>
<dbReference type="Proteomes" id="UP000316388">
    <property type="component" value="Unassembled WGS sequence"/>
</dbReference>
<gene>
    <name evidence="6" type="primary">xerC_1</name>
    <name evidence="6" type="ORF">Tfont_00988</name>
</gene>
<comment type="similarity">
    <text evidence="1">Belongs to the 'phage' integrase family.</text>
</comment>
<proteinExistence type="inferred from homology"/>